<feature type="domain" description="RNA-binding S4" evidence="2">
    <location>
        <begin position="1"/>
        <end position="67"/>
    </location>
</feature>
<dbReference type="Pfam" id="PF01479">
    <property type="entry name" value="S4"/>
    <property type="match status" value="1"/>
</dbReference>
<dbReference type="CDD" id="cd00165">
    <property type="entry name" value="S4"/>
    <property type="match status" value="1"/>
</dbReference>
<dbReference type="SUPFAM" id="SSF55174">
    <property type="entry name" value="Alpha-L RNA-binding motif"/>
    <property type="match status" value="1"/>
</dbReference>
<dbReference type="Gene3D" id="3.10.290.10">
    <property type="entry name" value="RNA-binding S4 domain"/>
    <property type="match status" value="1"/>
</dbReference>
<accession>A0ABW4NI27</accession>
<comment type="caution">
    <text evidence="3">The sequence shown here is derived from an EMBL/GenBank/DDBJ whole genome shotgun (WGS) entry which is preliminary data.</text>
</comment>
<dbReference type="InterPro" id="IPR002942">
    <property type="entry name" value="S4_RNA-bd"/>
</dbReference>
<proteinExistence type="predicted"/>
<dbReference type="PROSITE" id="PS50889">
    <property type="entry name" value="S4"/>
    <property type="match status" value="1"/>
</dbReference>
<protein>
    <submittedName>
        <fullName evidence="3">RNA-binding S4 domain-containing protein</fullName>
    </submittedName>
</protein>
<keyword evidence="1" id="KW-0694">RNA-binding</keyword>
<reference evidence="4" key="1">
    <citation type="journal article" date="2019" name="Int. J. Syst. Evol. Microbiol.">
        <title>The Global Catalogue of Microorganisms (GCM) 10K type strain sequencing project: providing services to taxonomists for standard genome sequencing and annotation.</title>
        <authorList>
            <consortium name="The Broad Institute Genomics Platform"/>
            <consortium name="The Broad Institute Genome Sequencing Center for Infectious Disease"/>
            <person name="Wu L."/>
            <person name="Ma J."/>
        </authorList>
    </citation>
    <scope>NUCLEOTIDE SEQUENCE [LARGE SCALE GENOMIC DNA]</scope>
    <source>
        <strain evidence="4">Q85</strain>
    </source>
</reference>
<keyword evidence="4" id="KW-1185">Reference proteome</keyword>
<evidence type="ECO:0000313" key="4">
    <source>
        <dbReference type="Proteomes" id="UP001597283"/>
    </source>
</evidence>
<sequence>MRLDKFLWFVRLAKTRSFAQGLAEARHLRIDGRVIEKAAACVRVGNTLTFPLHDRIRVIRVIALPARRGPAPEARACYLDLHENVSQETPGD</sequence>
<name>A0ABW4NI27_9SPHN</name>
<gene>
    <name evidence="3" type="ORF">ACFSC3_19835</name>
</gene>
<dbReference type="InterPro" id="IPR036986">
    <property type="entry name" value="S4_RNA-bd_sf"/>
</dbReference>
<dbReference type="SMART" id="SM00363">
    <property type="entry name" value="S4"/>
    <property type="match status" value="1"/>
</dbReference>
<dbReference type="EMBL" id="JBHUFC010000025">
    <property type="protein sequence ID" value="MFD1789813.1"/>
    <property type="molecule type" value="Genomic_DNA"/>
</dbReference>
<evidence type="ECO:0000256" key="1">
    <source>
        <dbReference type="PROSITE-ProRule" id="PRU00182"/>
    </source>
</evidence>
<evidence type="ECO:0000313" key="3">
    <source>
        <dbReference type="EMBL" id="MFD1789813.1"/>
    </source>
</evidence>
<dbReference type="RefSeq" id="WP_380942237.1">
    <property type="nucleotide sequence ID" value="NZ_JBHUFC010000025.1"/>
</dbReference>
<evidence type="ECO:0000259" key="2">
    <source>
        <dbReference type="SMART" id="SM00363"/>
    </source>
</evidence>
<dbReference type="Proteomes" id="UP001597283">
    <property type="component" value="Unassembled WGS sequence"/>
</dbReference>
<organism evidence="3 4">
    <name type="scientific">Sphingomonas floccifaciens</name>
    <dbReference type="NCBI Taxonomy" id="1844115"/>
    <lineage>
        <taxon>Bacteria</taxon>
        <taxon>Pseudomonadati</taxon>
        <taxon>Pseudomonadota</taxon>
        <taxon>Alphaproteobacteria</taxon>
        <taxon>Sphingomonadales</taxon>
        <taxon>Sphingomonadaceae</taxon>
        <taxon>Sphingomonas</taxon>
    </lineage>
</organism>